<proteinExistence type="predicted"/>
<dbReference type="EMBL" id="PCTA01000026">
    <property type="protein sequence ID" value="PIP61409.1"/>
    <property type="molecule type" value="Genomic_DNA"/>
</dbReference>
<dbReference type="Proteomes" id="UP000231246">
    <property type="component" value="Unassembled WGS sequence"/>
</dbReference>
<name>A0A2H0BV39_9BACT</name>
<organism evidence="2 3">
    <name type="scientific">Candidatus Roizmanbacteria bacterium CG22_combo_CG10-13_8_21_14_all_38_20</name>
    <dbReference type="NCBI Taxonomy" id="1974862"/>
    <lineage>
        <taxon>Bacteria</taxon>
        <taxon>Candidatus Roizmaniibacteriota</taxon>
    </lineage>
</organism>
<accession>A0A2H0BV39</accession>
<protein>
    <submittedName>
        <fullName evidence="2">Uncharacterized protein</fullName>
    </submittedName>
</protein>
<gene>
    <name evidence="2" type="ORF">COW99_03860</name>
</gene>
<evidence type="ECO:0000256" key="1">
    <source>
        <dbReference type="SAM" id="MobiDB-lite"/>
    </source>
</evidence>
<evidence type="ECO:0000313" key="2">
    <source>
        <dbReference type="EMBL" id="PIP61409.1"/>
    </source>
</evidence>
<evidence type="ECO:0000313" key="3">
    <source>
        <dbReference type="Proteomes" id="UP000231246"/>
    </source>
</evidence>
<comment type="caution">
    <text evidence="2">The sequence shown here is derived from an EMBL/GenBank/DDBJ whole genome shotgun (WGS) entry which is preliminary data.</text>
</comment>
<sequence>MTMGAKIKLVLTIIVLALLGVIIAVSTSQRDLVKPYPREADVQVIFTTPSEKKAQVKVVEPTAEPTEKSKEASPSAT</sequence>
<feature type="region of interest" description="Disordered" evidence="1">
    <location>
        <begin position="56"/>
        <end position="77"/>
    </location>
</feature>
<dbReference type="AlphaFoldDB" id="A0A2H0BV39"/>
<reference evidence="2 3" key="1">
    <citation type="submission" date="2017-09" db="EMBL/GenBank/DDBJ databases">
        <title>Depth-based differentiation of microbial function through sediment-hosted aquifers and enrichment of novel symbionts in the deep terrestrial subsurface.</title>
        <authorList>
            <person name="Probst A.J."/>
            <person name="Ladd B."/>
            <person name="Jarett J.K."/>
            <person name="Geller-Mcgrath D.E."/>
            <person name="Sieber C.M."/>
            <person name="Emerson J.B."/>
            <person name="Anantharaman K."/>
            <person name="Thomas B.C."/>
            <person name="Malmstrom R."/>
            <person name="Stieglmeier M."/>
            <person name="Klingl A."/>
            <person name="Woyke T."/>
            <person name="Ryan C.M."/>
            <person name="Banfield J.F."/>
        </authorList>
    </citation>
    <scope>NUCLEOTIDE SEQUENCE [LARGE SCALE GENOMIC DNA]</scope>
    <source>
        <strain evidence="2">CG22_combo_CG10-13_8_21_14_all_38_20</strain>
    </source>
</reference>